<gene>
    <name evidence="1" type="ORF">AN957_13395</name>
</gene>
<dbReference type="AlphaFoldDB" id="A0A0Q3QMV6"/>
<dbReference type="EMBL" id="LJIX01000006">
    <property type="protein sequence ID" value="KQL19457.1"/>
    <property type="molecule type" value="Genomic_DNA"/>
</dbReference>
<comment type="caution">
    <text evidence="1">The sequence shown here is derived from an EMBL/GenBank/DDBJ whole genome shotgun (WGS) entry which is preliminary data.</text>
</comment>
<dbReference type="Proteomes" id="UP000050996">
    <property type="component" value="Unassembled WGS sequence"/>
</dbReference>
<name>A0A0Q3QMV6_9BACI</name>
<evidence type="ECO:0000313" key="1">
    <source>
        <dbReference type="EMBL" id="KQL19457.1"/>
    </source>
</evidence>
<organism evidence="1 2">
    <name type="scientific">Cytobacillus solani</name>
    <dbReference type="NCBI Taxonomy" id="1637975"/>
    <lineage>
        <taxon>Bacteria</taxon>
        <taxon>Bacillati</taxon>
        <taxon>Bacillota</taxon>
        <taxon>Bacilli</taxon>
        <taxon>Bacillales</taxon>
        <taxon>Bacillaceae</taxon>
        <taxon>Cytobacillus</taxon>
    </lineage>
</organism>
<reference evidence="1 2" key="1">
    <citation type="submission" date="2015-09" db="EMBL/GenBank/DDBJ databases">
        <title>Genome sequencing project for genomic taxonomy and phylogenomics of Bacillus-like bacteria.</title>
        <authorList>
            <person name="Liu B."/>
            <person name="Wang J."/>
            <person name="Zhu Y."/>
            <person name="Liu G."/>
            <person name="Chen Q."/>
            <person name="Chen Z."/>
            <person name="Lan J."/>
            <person name="Che J."/>
            <person name="Ge C."/>
            <person name="Shi H."/>
            <person name="Pan Z."/>
            <person name="Liu X."/>
        </authorList>
    </citation>
    <scope>NUCLEOTIDE SEQUENCE [LARGE SCALE GENOMIC DNA]</scope>
    <source>
        <strain evidence="1 2">FJAT-18043</strain>
    </source>
</reference>
<protein>
    <submittedName>
        <fullName evidence="1">Uncharacterized protein</fullName>
    </submittedName>
</protein>
<sequence length="86" mass="9922">MVNDIKQEMERIWGETCGSWENCTEENIQSFLAHCQEKSIDPQYCMSWVEQHSNQIPNWSAVSKVSLDWVNEHTSTGSPINGHEPQ</sequence>
<accession>A0A0Q3QMV6</accession>
<dbReference type="RefSeq" id="WP_053478146.1">
    <property type="nucleotide sequence ID" value="NZ_CP041305.1"/>
</dbReference>
<proteinExistence type="predicted"/>
<dbReference type="PATRIC" id="fig|1637975.4.peg.2532"/>
<keyword evidence="2" id="KW-1185">Reference proteome</keyword>
<evidence type="ECO:0000313" key="2">
    <source>
        <dbReference type="Proteomes" id="UP000050996"/>
    </source>
</evidence>